<reference evidence="1" key="1">
    <citation type="submission" date="2020-10" db="EMBL/GenBank/DDBJ databases">
        <authorList>
            <person name="Gilroy R."/>
        </authorList>
    </citation>
    <scope>NUCLEOTIDE SEQUENCE</scope>
    <source>
        <strain evidence="1">23406</strain>
    </source>
</reference>
<proteinExistence type="predicted"/>
<evidence type="ECO:0000313" key="1">
    <source>
        <dbReference type="EMBL" id="HIV00366.1"/>
    </source>
</evidence>
<name>A0A9D1NCI5_9FIRM</name>
<organism evidence="1 2">
    <name type="scientific">Candidatus Stercoripulliclostridium merdipullorum</name>
    <dbReference type="NCBI Taxonomy" id="2840952"/>
    <lineage>
        <taxon>Bacteria</taxon>
        <taxon>Bacillati</taxon>
        <taxon>Bacillota</taxon>
        <taxon>Clostridia</taxon>
        <taxon>Eubacteriales</taxon>
        <taxon>Candidatus Stercoripulliclostridium</taxon>
    </lineage>
</organism>
<reference evidence="1" key="2">
    <citation type="journal article" date="2021" name="PeerJ">
        <title>Extensive microbial diversity within the chicken gut microbiome revealed by metagenomics and culture.</title>
        <authorList>
            <person name="Gilroy R."/>
            <person name="Ravi A."/>
            <person name="Getino M."/>
            <person name="Pursley I."/>
            <person name="Horton D.L."/>
            <person name="Alikhan N.F."/>
            <person name="Baker D."/>
            <person name="Gharbi K."/>
            <person name="Hall N."/>
            <person name="Watson M."/>
            <person name="Adriaenssens E.M."/>
            <person name="Foster-Nyarko E."/>
            <person name="Jarju S."/>
            <person name="Secka A."/>
            <person name="Antonio M."/>
            <person name="Oren A."/>
            <person name="Chaudhuri R.R."/>
            <person name="La Ragione R."/>
            <person name="Hildebrand F."/>
            <person name="Pallen M.J."/>
        </authorList>
    </citation>
    <scope>NUCLEOTIDE SEQUENCE</scope>
    <source>
        <strain evidence="1">23406</strain>
    </source>
</reference>
<evidence type="ECO:0000313" key="2">
    <source>
        <dbReference type="Proteomes" id="UP000886891"/>
    </source>
</evidence>
<comment type="caution">
    <text evidence="1">The sequence shown here is derived from an EMBL/GenBank/DDBJ whole genome shotgun (WGS) entry which is preliminary data.</text>
</comment>
<sequence length="75" mass="8147">MEATHEFPARIKPTAEISAVQAICDGPCEVSLCNPSNCGCELYIKQRVEYLITVEYGLSVCAGETTSTYGVPRCE</sequence>
<dbReference type="AlphaFoldDB" id="A0A9D1NCI5"/>
<dbReference type="Proteomes" id="UP000886891">
    <property type="component" value="Unassembled WGS sequence"/>
</dbReference>
<accession>A0A9D1NCI5</accession>
<dbReference type="EMBL" id="DVOH01000034">
    <property type="protein sequence ID" value="HIV00366.1"/>
    <property type="molecule type" value="Genomic_DNA"/>
</dbReference>
<protein>
    <submittedName>
        <fullName evidence="1">Uncharacterized protein</fullName>
    </submittedName>
</protein>
<gene>
    <name evidence="1" type="ORF">IAB14_04570</name>
</gene>